<proteinExistence type="predicted"/>
<evidence type="ECO:0000313" key="3">
    <source>
        <dbReference type="Proteomes" id="UP000194450"/>
    </source>
</evidence>
<dbReference type="RefSeq" id="WP_086433847.1">
    <property type="nucleotide sequence ID" value="NZ_FXWH01000001.1"/>
</dbReference>
<dbReference type="InterPro" id="IPR052942">
    <property type="entry name" value="LPS_cholinephosphotransferase"/>
</dbReference>
<accession>A0A1Y6EP29</accession>
<dbReference type="EMBL" id="FXWH01000001">
    <property type="protein sequence ID" value="SMQ62272.1"/>
    <property type="molecule type" value="Genomic_DNA"/>
</dbReference>
<keyword evidence="3" id="KW-1185">Reference proteome</keyword>
<gene>
    <name evidence="2" type="ORF">SAMN06297229_0684</name>
</gene>
<dbReference type="AlphaFoldDB" id="A0A1Y6EP29"/>
<dbReference type="PANTHER" id="PTHR43404:SF1">
    <property type="entry name" value="MNN4P"/>
    <property type="match status" value="1"/>
</dbReference>
<sequence>MIKTLLFGAGAGAQLFIENEQSKRDFIAFMDNDARKYGTDYAGIPVMAPGDAIALEFDEIVITTQWLQDVRKQLIEDLGVAPDKVVVPLKQQLKKLEPFRHEPTHELARQLVRGIGALALRDNIPVTIDFGTLLGIVRDGDIIPWDDDVDFAVPAEAAEQLTNWLPTALEQLNVPPGWYIEVLRDKTGSAISVLLKWHTEQSELRPFTTSFSARETRDGTSYHMPSLGMWYAPAQYFETIKTFRWGSTDIPVPTQRESYLEFVYGDWRTEKKDMKLTDYNHIGESSFEDFQQAQFQLNTTQQATDD</sequence>
<feature type="domain" description="LicD/FKTN/FKRP nucleotidyltransferase" evidence="1">
    <location>
        <begin position="122"/>
        <end position="174"/>
    </location>
</feature>
<dbReference type="GO" id="GO:0009100">
    <property type="term" value="P:glycoprotein metabolic process"/>
    <property type="evidence" value="ECO:0007669"/>
    <property type="project" value="UniProtKB-ARBA"/>
</dbReference>
<reference evidence="3" key="1">
    <citation type="submission" date="2017-04" db="EMBL/GenBank/DDBJ databases">
        <authorList>
            <person name="Varghese N."/>
            <person name="Submissions S."/>
        </authorList>
    </citation>
    <scope>NUCLEOTIDE SEQUENCE [LARGE SCALE GENOMIC DNA]</scope>
</reference>
<dbReference type="OrthoDB" id="9786100at2"/>
<evidence type="ECO:0000259" key="1">
    <source>
        <dbReference type="Pfam" id="PF04991"/>
    </source>
</evidence>
<organism evidence="2 3">
    <name type="scientific">Pseudidiomarina planktonica</name>
    <dbReference type="NCBI Taxonomy" id="1323738"/>
    <lineage>
        <taxon>Bacteria</taxon>
        <taxon>Pseudomonadati</taxon>
        <taxon>Pseudomonadota</taxon>
        <taxon>Gammaproteobacteria</taxon>
        <taxon>Alteromonadales</taxon>
        <taxon>Idiomarinaceae</taxon>
        <taxon>Pseudidiomarina</taxon>
    </lineage>
</organism>
<dbReference type="InterPro" id="IPR007074">
    <property type="entry name" value="LicD/FKTN/FKRP_NTP_transf"/>
</dbReference>
<evidence type="ECO:0000313" key="2">
    <source>
        <dbReference type="EMBL" id="SMQ62272.1"/>
    </source>
</evidence>
<dbReference type="PANTHER" id="PTHR43404">
    <property type="entry name" value="LIPOPOLYSACCHARIDE CHOLINEPHOSPHOTRANSFERASE LICD"/>
    <property type="match status" value="1"/>
</dbReference>
<dbReference type="Gene3D" id="3.40.50.720">
    <property type="entry name" value="NAD(P)-binding Rossmann-like Domain"/>
    <property type="match status" value="1"/>
</dbReference>
<name>A0A1Y6EP29_9GAMM</name>
<protein>
    <submittedName>
        <fullName evidence="2">LicD family protein</fullName>
    </submittedName>
</protein>
<dbReference type="Pfam" id="PF04991">
    <property type="entry name" value="LicD"/>
    <property type="match status" value="1"/>
</dbReference>
<dbReference type="Proteomes" id="UP000194450">
    <property type="component" value="Unassembled WGS sequence"/>
</dbReference>